<reference evidence="14 15" key="1">
    <citation type="submission" date="2024-12" db="EMBL/GenBank/DDBJ databases">
        <title>The unique morphological basis and parallel evolutionary history of personate flowers in Penstemon.</title>
        <authorList>
            <person name="Depatie T.H."/>
            <person name="Wessinger C.A."/>
        </authorList>
    </citation>
    <scope>NUCLEOTIDE SEQUENCE [LARGE SCALE GENOMIC DNA]</scope>
    <source>
        <strain evidence="14">WTNN_2</strain>
        <tissue evidence="14">Leaf</tissue>
    </source>
</reference>
<comment type="function">
    <text evidence="1 12">Ferredoxins are iron-sulfur proteins that transfer electrons in a wide variety of metabolic reactions.</text>
</comment>
<dbReference type="PROSITE" id="PS51085">
    <property type="entry name" value="2FE2S_FER_2"/>
    <property type="match status" value="1"/>
</dbReference>
<dbReference type="GO" id="GO:0009507">
    <property type="term" value="C:chloroplast"/>
    <property type="evidence" value="ECO:0007669"/>
    <property type="project" value="UniProtKB-SubCell"/>
</dbReference>
<keyword evidence="4 12" id="KW-0813">Transport</keyword>
<accession>A0ABD3U5D1</accession>
<evidence type="ECO:0000256" key="2">
    <source>
        <dbReference type="ARBA" id="ARBA00004229"/>
    </source>
</evidence>
<name>A0ABD3U5D1_9LAMI</name>
<dbReference type="InterPro" id="IPR012675">
    <property type="entry name" value="Beta-grasp_dom_sf"/>
</dbReference>
<dbReference type="InterPro" id="IPR006058">
    <property type="entry name" value="2Fe2S_fd_BS"/>
</dbReference>
<evidence type="ECO:0000256" key="12">
    <source>
        <dbReference type="RuleBase" id="RU364001"/>
    </source>
</evidence>
<keyword evidence="8 12" id="KW-0479">Metal-binding</keyword>
<keyword evidence="15" id="KW-1185">Reference proteome</keyword>
<dbReference type="Pfam" id="PF00111">
    <property type="entry name" value="Fer2"/>
    <property type="match status" value="1"/>
</dbReference>
<organism evidence="14 15">
    <name type="scientific">Penstemon smallii</name>
    <dbReference type="NCBI Taxonomy" id="265156"/>
    <lineage>
        <taxon>Eukaryota</taxon>
        <taxon>Viridiplantae</taxon>
        <taxon>Streptophyta</taxon>
        <taxon>Embryophyta</taxon>
        <taxon>Tracheophyta</taxon>
        <taxon>Spermatophyta</taxon>
        <taxon>Magnoliopsida</taxon>
        <taxon>eudicotyledons</taxon>
        <taxon>Gunneridae</taxon>
        <taxon>Pentapetalae</taxon>
        <taxon>asterids</taxon>
        <taxon>lamiids</taxon>
        <taxon>Lamiales</taxon>
        <taxon>Plantaginaceae</taxon>
        <taxon>Cheloneae</taxon>
        <taxon>Penstemon</taxon>
    </lineage>
</organism>
<evidence type="ECO:0000256" key="5">
    <source>
        <dbReference type="ARBA" id="ARBA00022528"/>
    </source>
</evidence>
<evidence type="ECO:0000256" key="6">
    <source>
        <dbReference type="ARBA" id="ARBA00022640"/>
    </source>
</evidence>
<evidence type="ECO:0000256" key="1">
    <source>
        <dbReference type="ARBA" id="ARBA00003532"/>
    </source>
</evidence>
<gene>
    <name evidence="14" type="ORF">ACJIZ3_001091</name>
</gene>
<keyword evidence="6 12" id="KW-0934">Plastid</keyword>
<feature type="domain" description="2Fe-2S ferredoxin-type" evidence="13">
    <location>
        <begin position="50"/>
        <end position="140"/>
    </location>
</feature>
<dbReference type="GO" id="GO:0046872">
    <property type="term" value="F:metal ion binding"/>
    <property type="evidence" value="ECO:0007669"/>
    <property type="project" value="UniProtKB-KW"/>
</dbReference>
<dbReference type="InterPro" id="IPR001041">
    <property type="entry name" value="2Fe-2S_ferredoxin-type"/>
</dbReference>
<dbReference type="NCBIfam" id="TIGR02008">
    <property type="entry name" value="fdx_plant"/>
    <property type="match status" value="1"/>
</dbReference>
<comment type="cofactor">
    <cofactor evidence="12">
        <name>[2Fe-2S] cluster</name>
        <dbReference type="ChEBI" id="CHEBI:190135"/>
    </cofactor>
    <text evidence="12">Binds 1 [2Fe-2S] cluster.</text>
</comment>
<dbReference type="GO" id="GO:0006124">
    <property type="term" value="P:ferredoxin metabolic process"/>
    <property type="evidence" value="ECO:0007669"/>
    <property type="project" value="UniProtKB-ARBA"/>
</dbReference>
<evidence type="ECO:0000256" key="7">
    <source>
        <dbReference type="ARBA" id="ARBA00022714"/>
    </source>
</evidence>
<dbReference type="PROSITE" id="PS00197">
    <property type="entry name" value="2FE2S_FER_1"/>
    <property type="match status" value="1"/>
</dbReference>
<dbReference type="InterPro" id="IPR010241">
    <property type="entry name" value="Fd_pln"/>
</dbReference>
<dbReference type="EMBL" id="JBJXBP010000002">
    <property type="protein sequence ID" value="KAL3843688.1"/>
    <property type="molecule type" value="Genomic_DNA"/>
</dbReference>
<keyword evidence="9 12" id="KW-0249">Electron transport</keyword>
<evidence type="ECO:0000256" key="9">
    <source>
        <dbReference type="ARBA" id="ARBA00022982"/>
    </source>
</evidence>
<comment type="subcellular location">
    <subcellularLocation>
        <location evidence="2 12">Plastid</location>
        <location evidence="2 12">Chloroplast</location>
    </subcellularLocation>
</comment>
<evidence type="ECO:0000256" key="8">
    <source>
        <dbReference type="ARBA" id="ARBA00022723"/>
    </source>
</evidence>
<dbReference type="PANTHER" id="PTHR43112:SF3">
    <property type="entry name" value="FERREDOXIN-2, CHLOROPLASTIC"/>
    <property type="match status" value="1"/>
</dbReference>
<evidence type="ECO:0000259" key="13">
    <source>
        <dbReference type="PROSITE" id="PS51085"/>
    </source>
</evidence>
<dbReference type="GO" id="GO:0009055">
    <property type="term" value="F:electron transfer activity"/>
    <property type="evidence" value="ECO:0007669"/>
    <property type="project" value="UniProtKB-ARBA"/>
</dbReference>
<evidence type="ECO:0000313" key="15">
    <source>
        <dbReference type="Proteomes" id="UP001634393"/>
    </source>
</evidence>
<evidence type="ECO:0000313" key="14">
    <source>
        <dbReference type="EMBL" id="KAL3843688.1"/>
    </source>
</evidence>
<dbReference type="Proteomes" id="UP001634393">
    <property type="component" value="Unassembled WGS sequence"/>
</dbReference>
<comment type="caution">
    <text evidence="14">The sequence shown here is derived from an EMBL/GenBank/DDBJ whole genome shotgun (WGS) entry which is preliminary data.</text>
</comment>
<protein>
    <recommendedName>
        <fullName evidence="12">Ferredoxin</fullName>
    </recommendedName>
</protein>
<evidence type="ECO:0000256" key="10">
    <source>
        <dbReference type="ARBA" id="ARBA00023004"/>
    </source>
</evidence>
<dbReference type="AlphaFoldDB" id="A0ABD3U5D1"/>
<evidence type="ECO:0000256" key="3">
    <source>
        <dbReference type="ARBA" id="ARBA00007874"/>
    </source>
</evidence>
<dbReference type="PANTHER" id="PTHR43112">
    <property type="entry name" value="FERREDOXIN"/>
    <property type="match status" value="1"/>
</dbReference>
<keyword evidence="10 12" id="KW-0408">Iron</keyword>
<dbReference type="CDD" id="cd00207">
    <property type="entry name" value="fer2"/>
    <property type="match status" value="1"/>
</dbReference>
<comment type="similarity">
    <text evidence="3 12">Belongs to the 2Fe2S plant-type ferredoxin family.</text>
</comment>
<evidence type="ECO:0000256" key="4">
    <source>
        <dbReference type="ARBA" id="ARBA00022448"/>
    </source>
</evidence>
<dbReference type="FunFam" id="3.10.20.30:FF:000014">
    <property type="entry name" value="Ferredoxin"/>
    <property type="match status" value="1"/>
</dbReference>
<keyword evidence="11 12" id="KW-0411">Iron-sulfur</keyword>
<dbReference type="Gene3D" id="3.10.20.30">
    <property type="match status" value="1"/>
</dbReference>
<dbReference type="GO" id="GO:0051537">
    <property type="term" value="F:2 iron, 2 sulfur cluster binding"/>
    <property type="evidence" value="ECO:0007669"/>
    <property type="project" value="UniProtKB-KW"/>
</dbReference>
<keyword evidence="7 12" id="KW-0001">2Fe-2S</keyword>
<dbReference type="SUPFAM" id="SSF54292">
    <property type="entry name" value="2Fe-2S ferredoxin-like"/>
    <property type="match status" value="1"/>
</dbReference>
<evidence type="ECO:0000256" key="11">
    <source>
        <dbReference type="ARBA" id="ARBA00023014"/>
    </source>
</evidence>
<keyword evidence="5 12" id="KW-0150">Chloroplast</keyword>
<sequence>MAASLSGTMFSTAMLPRKPSAVASTSTTLRSLFGLKTSTTGGRITCMATYNVKLITPEGEVTFECPDDVYILDQAEEAGYDLPYSCRAGSCSSCAGKVVSGSVDQADGSFLEDDQMGEGWVLTCVAYPTSDVTIVTHKEEELTA</sequence>
<proteinExistence type="inferred from homology"/>
<dbReference type="InterPro" id="IPR036010">
    <property type="entry name" value="2Fe-2S_ferredoxin-like_sf"/>
</dbReference>